<feature type="compositionally biased region" description="Basic residues" evidence="1">
    <location>
        <begin position="141"/>
        <end position="156"/>
    </location>
</feature>
<accession>A0ABR2KPJ0</accession>
<feature type="compositionally biased region" description="Polar residues" evidence="1">
    <location>
        <begin position="98"/>
        <end position="110"/>
    </location>
</feature>
<keyword evidence="3" id="KW-1185">Reference proteome</keyword>
<feature type="compositionally biased region" description="Basic and acidic residues" evidence="1">
    <location>
        <begin position="46"/>
        <end position="56"/>
    </location>
</feature>
<gene>
    <name evidence="2" type="ORF">M9Y10_029911</name>
</gene>
<dbReference type="Proteomes" id="UP001470230">
    <property type="component" value="Unassembled WGS sequence"/>
</dbReference>
<sequence>MTIRSIVFKNDIQRPSPNEISDSCNKTKEERDYENAIEAIRQRKYMSKDGKRDPLRKYSSSSSNEEIPINKSFSNNYFFGEQNWSASSNNRAEIMPFNKTTTESTYGNSTRKNRNTIGPKDFQEIKKHYTPVPPTRNRSASTKRRPLPKKPKSSFA</sequence>
<dbReference type="EMBL" id="JAPFFF010000004">
    <property type="protein sequence ID" value="KAK8892671.1"/>
    <property type="molecule type" value="Genomic_DNA"/>
</dbReference>
<proteinExistence type="predicted"/>
<evidence type="ECO:0000313" key="3">
    <source>
        <dbReference type="Proteomes" id="UP001470230"/>
    </source>
</evidence>
<comment type="caution">
    <text evidence="2">The sequence shown here is derived from an EMBL/GenBank/DDBJ whole genome shotgun (WGS) entry which is preliminary data.</text>
</comment>
<evidence type="ECO:0000313" key="2">
    <source>
        <dbReference type="EMBL" id="KAK8892671.1"/>
    </source>
</evidence>
<feature type="compositionally biased region" description="Polar residues" evidence="1">
    <location>
        <begin position="13"/>
        <end position="24"/>
    </location>
</feature>
<evidence type="ECO:0000256" key="1">
    <source>
        <dbReference type="SAM" id="MobiDB-lite"/>
    </source>
</evidence>
<feature type="region of interest" description="Disordered" evidence="1">
    <location>
        <begin position="1"/>
        <end position="67"/>
    </location>
</feature>
<name>A0ABR2KPJ0_9EUKA</name>
<feature type="region of interest" description="Disordered" evidence="1">
    <location>
        <begin position="97"/>
        <end position="156"/>
    </location>
</feature>
<reference evidence="2 3" key="1">
    <citation type="submission" date="2024-04" db="EMBL/GenBank/DDBJ databases">
        <title>Tritrichomonas musculus Genome.</title>
        <authorList>
            <person name="Alves-Ferreira E."/>
            <person name="Grigg M."/>
            <person name="Lorenzi H."/>
            <person name="Galac M."/>
        </authorList>
    </citation>
    <scope>NUCLEOTIDE SEQUENCE [LARGE SCALE GENOMIC DNA]</scope>
    <source>
        <strain evidence="2 3">EAF2021</strain>
    </source>
</reference>
<protein>
    <submittedName>
        <fullName evidence="2">Uncharacterized protein</fullName>
    </submittedName>
</protein>
<feature type="compositionally biased region" description="Basic and acidic residues" evidence="1">
    <location>
        <begin position="25"/>
        <end position="34"/>
    </location>
</feature>
<organism evidence="2 3">
    <name type="scientific">Tritrichomonas musculus</name>
    <dbReference type="NCBI Taxonomy" id="1915356"/>
    <lineage>
        <taxon>Eukaryota</taxon>
        <taxon>Metamonada</taxon>
        <taxon>Parabasalia</taxon>
        <taxon>Tritrichomonadida</taxon>
        <taxon>Tritrichomonadidae</taxon>
        <taxon>Tritrichomonas</taxon>
    </lineage>
</organism>